<dbReference type="EMBL" id="CP032098">
    <property type="protein sequence ID" value="AXX91606.1"/>
    <property type="molecule type" value="Genomic_DNA"/>
</dbReference>
<dbReference type="SUPFAM" id="SSF54111">
    <property type="entry name" value="Urease, gamma-subunit"/>
    <property type="match status" value="1"/>
</dbReference>
<comment type="similarity">
    <text evidence="4">Belongs to the urease beta subunit family.</text>
</comment>
<protein>
    <recommendedName>
        <fullName evidence="4">Urease subunit beta</fullName>
        <ecNumber evidence="4">3.5.1.5</ecNumber>
    </recommendedName>
    <alternativeName>
        <fullName evidence="4">Urea amidohydrolase subunit beta</fullName>
    </alternativeName>
</protein>
<dbReference type="CDD" id="cd00390">
    <property type="entry name" value="Urease_gamma"/>
    <property type="match status" value="1"/>
</dbReference>
<dbReference type="NCBIfam" id="TIGR00192">
    <property type="entry name" value="urease_beta"/>
    <property type="match status" value="1"/>
</dbReference>
<dbReference type="GO" id="GO:0009039">
    <property type="term" value="F:urease activity"/>
    <property type="evidence" value="ECO:0007669"/>
    <property type="project" value="UniProtKB-UniRule"/>
</dbReference>
<evidence type="ECO:0000313" key="5">
    <source>
        <dbReference type="EMBL" id="AXX91606.1"/>
    </source>
</evidence>
<dbReference type="RefSeq" id="WP_099341950.1">
    <property type="nucleotide sequence ID" value="NZ_CP032098.1"/>
</dbReference>
<dbReference type="GO" id="GO:0016151">
    <property type="term" value="F:nickel cation binding"/>
    <property type="evidence" value="ECO:0007669"/>
    <property type="project" value="InterPro"/>
</dbReference>
<accession>A0A2G1DJB4</accession>
<comment type="subcellular location">
    <subcellularLocation>
        <location evidence="4">Cytoplasm</location>
    </subcellularLocation>
</comment>
<evidence type="ECO:0000313" key="7">
    <source>
        <dbReference type="Proteomes" id="UP000221222"/>
    </source>
</evidence>
<keyword evidence="2 4" id="KW-0378">Hydrolase</keyword>
<dbReference type="InterPro" id="IPR002026">
    <property type="entry name" value="Urease_gamma/gamma-beta_su"/>
</dbReference>
<dbReference type="Proteomes" id="UP000221222">
    <property type="component" value="Unassembled WGS sequence"/>
</dbReference>
<dbReference type="PANTHER" id="PTHR33569:SF1">
    <property type="entry name" value="UREASE"/>
    <property type="match status" value="1"/>
</dbReference>
<evidence type="ECO:0000313" key="6">
    <source>
        <dbReference type="EMBL" id="PHO18599.1"/>
    </source>
</evidence>
<evidence type="ECO:0000256" key="2">
    <source>
        <dbReference type="ARBA" id="ARBA00022801"/>
    </source>
</evidence>
<dbReference type="FunFam" id="2.10.150.10:FF:000001">
    <property type="entry name" value="Urease subunit beta"/>
    <property type="match status" value="1"/>
</dbReference>
<dbReference type="CDD" id="cd00407">
    <property type="entry name" value="Urease_beta"/>
    <property type="match status" value="1"/>
</dbReference>
<evidence type="ECO:0000313" key="8">
    <source>
        <dbReference type="Proteomes" id="UP000262712"/>
    </source>
</evidence>
<dbReference type="EC" id="3.5.1.5" evidence="4"/>
<dbReference type="GO" id="GO:0043419">
    <property type="term" value="P:urea catabolic process"/>
    <property type="evidence" value="ECO:0007669"/>
    <property type="project" value="UniProtKB-UniRule"/>
</dbReference>
<dbReference type="EMBL" id="NXFY01000005">
    <property type="protein sequence ID" value="PHO18599.1"/>
    <property type="molecule type" value="Genomic_DNA"/>
</dbReference>
<dbReference type="NCBIfam" id="NF009671">
    <property type="entry name" value="PRK13192.1"/>
    <property type="match status" value="1"/>
</dbReference>
<evidence type="ECO:0000256" key="4">
    <source>
        <dbReference type="HAMAP-Rule" id="MF_01954"/>
    </source>
</evidence>
<evidence type="ECO:0000256" key="1">
    <source>
        <dbReference type="ARBA" id="ARBA00004897"/>
    </source>
</evidence>
<dbReference type="GO" id="GO:0035550">
    <property type="term" value="C:urease complex"/>
    <property type="evidence" value="ECO:0007669"/>
    <property type="project" value="InterPro"/>
</dbReference>
<dbReference type="NCBIfam" id="TIGR00193">
    <property type="entry name" value="urease_gam"/>
    <property type="match status" value="1"/>
</dbReference>
<dbReference type="AlphaFoldDB" id="A0A2G1DJB4"/>
<dbReference type="Gene3D" id="3.30.280.10">
    <property type="entry name" value="Urease, gamma-like subunit"/>
    <property type="match status" value="1"/>
</dbReference>
<dbReference type="SUPFAM" id="SSF51278">
    <property type="entry name" value="Urease, beta-subunit"/>
    <property type="match status" value="1"/>
</dbReference>
<comment type="subunit">
    <text evidence="4">Heterotrimer of UreA (gamma), UreB (beta) and UreC (alpha) subunits. Three heterotrimers associate to form the active enzyme.</text>
</comment>
<dbReference type="Pfam" id="PF00699">
    <property type="entry name" value="Urease_beta"/>
    <property type="match status" value="1"/>
</dbReference>
<keyword evidence="7" id="KW-1185">Reference proteome</keyword>
<organism evidence="6 7">
    <name type="scientific">Malaciobacter molluscorum LMG 25693</name>
    <dbReference type="NCBI Taxonomy" id="870501"/>
    <lineage>
        <taxon>Bacteria</taxon>
        <taxon>Pseudomonadati</taxon>
        <taxon>Campylobacterota</taxon>
        <taxon>Epsilonproteobacteria</taxon>
        <taxon>Campylobacterales</taxon>
        <taxon>Arcobacteraceae</taxon>
        <taxon>Malaciobacter</taxon>
    </lineage>
</organism>
<proteinExistence type="inferred from homology"/>
<dbReference type="PANTHER" id="PTHR33569">
    <property type="entry name" value="UREASE"/>
    <property type="match status" value="1"/>
</dbReference>
<gene>
    <name evidence="5" type="primary">ureA</name>
    <name evidence="4" type="synonym">ureB</name>
    <name evidence="5" type="ORF">AMOL_0604</name>
    <name evidence="6" type="ORF">CPU12_04785</name>
</gene>
<dbReference type="Pfam" id="PF00547">
    <property type="entry name" value="Urease_gamma"/>
    <property type="match status" value="1"/>
</dbReference>
<reference evidence="5 8" key="2">
    <citation type="submission" date="2018-08" db="EMBL/GenBank/DDBJ databases">
        <title>Complete genome of the Arcobacter molluscorum type strain LMG 25693.</title>
        <authorList>
            <person name="Miller W.G."/>
            <person name="Yee E."/>
            <person name="Bono J.L."/>
        </authorList>
    </citation>
    <scope>NUCLEOTIDE SEQUENCE [LARGE SCALE GENOMIC DNA]</scope>
    <source>
        <strain evidence="5 8">CECT 7696</strain>
    </source>
</reference>
<dbReference type="InterPro" id="IPR036461">
    <property type="entry name" value="Urease_betasu_sf"/>
</dbReference>
<reference evidence="6 7" key="1">
    <citation type="submission" date="2017-09" db="EMBL/GenBank/DDBJ databases">
        <title>Arcobacter canalis sp. nov., a new species isolated from a water canal contaminated with urban sewage.</title>
        <authorList>
            <person name="Perez-Cataluna A."/>
            <person name="Salas-Masso N."/>
            <person name="Figueras M.J."/>
        </authorList>
    </citation>
    <scope>NUCLEOTIDE SEQUENCE [LARGE SCALE GENOMIC DNA]</scope>
    <source>
        <strain evidence="6 7">F98-3</strain>
    </source>
</reference>
<sequence length="225" mass="25413">MFLTNREQEKLLIYTASKLAIERKERGLKLNYPEAVSIISSFILEGARDGNSVADLMVNATKVLREDDVLPGVASMMQMVQVEATFDDGTKLVTIHNPISFNKNELVPGEYFIDEGEISLNENSKVITIEVENRGDRPIQIGSHYHFFEVNKELFFNREEAYGRRLDIPAGTSVRFEPGSKKNINLIDFSGKRYVSGFNGLVEGLLDDKEVKTKAMQNLKEFLGE</sequence>
<dbReference type="UniPathway" id="UPA00258">
    <property type="reaction ID" value="UER00370"/>
</dbReference>
<dbReference type="PIRSF" id="PIRSF001225">
    <property type="entry name" value="Urease_gammabeta"/>
    <property type="match status" value="1"/>
</dbReference>
<dbReference type="InterPro" id="IPR008223">
    <property type="entry name" value="Urease_gamma-beta_su"/>
</dbReference>
<dbReference type="NCBIfam" id="NF009682">
    <property type="entry name" value="PRK13203.1"/>
    <property type="match status" value="1"/>
</dbReference>
<comment type="pathway">
    <text evidence="1 4">Nitrogen metabolism; urea degradation; CO(2) and NH(3) from urea (urease route): step 1/1.</text>
</comment>
<dbReference type="NCBIfam" id="NF009712">
    <property type="entry name" value="PRK13241.1"/>
    <property type="match status" value="1"/>
</dbReference>
<dbReference type="Proteomes" id="UP000262712">
    <property type="component" value="Chromosome"/>
</dbReference>
<dbReference type="KEGG" id="amol:AMOL_0604"/>
<name>A0A2G1DJB4_9BACT</name>
<evidence type="ECO:0000256" key="3">
    <source>
        <dbReference type="ARBA" id="ARBA00047778"/>
    </source>
</evidence>
<comment type="catalytic activity">
    <reaction evidence="3 4">
        <text>urea + 2 H2O + H(+) = hydrogencarbonate + 2 NH4(+)</text>
        <dbReference type="Rhea" id="RHEA:20557"/>
        <dbReference type="ChEBI" id="CHEBI:15377"/>
        <dbReference type="ChEBI" id="CHEBI:15378"/>
        <dbReference type="ChEBI" id="CHEBI:16199"/>
        <dbReference type="ChEBI" id="CHEBI:17544"/>
        <dbReference type="ChEBI" id="CHEBI:28938"/>
        <dbReference type="EC" id="3.5.1.5"/>
    </reaction>
</comment>
<dbReference type="Gene3D" id="2.10.150.10">
    <property type="entry name" value="Urease, beta subunit"/>
    <property type="match status" value="1"/>
</dbReference>
<dbReference type="InterPro" id="IPR050069">
    <property type="entry name" value="Urease_subunit"/>
</dbReference>
<dbReference type="HAMAP" id="MF_01954">
    <property type="entry name" value="Urease_beta"/>
    <property type="match status" value="1"/>
</dbReference>
<dbReference type="InterPro" id="IPR002019">
    <property type="entry name" value="Urease_beta-like"/>
</dbReference>
<dbReference type="InterPro" id="IPR036463">
    <property type="entry name" value="Urease_gamma_sf"/>
</dbReference>
<keyword evidence="4" id="KW-0963">Cytoplasm</keyword>